<dbReference type="AlphaFoldDB" id="A0A191ZUQ4"/>
<reference evidence="2" key="1">
    <citation type="submission" date="2016-06" db="EMBL/GenBank/DDBJ databases">
        <authorList>
            <person name="Xu Y."/>
            <person name="Nagy A."/>
            <person name="Yan X."/>
            <person name="Kim S.W."/>
            <person name="Haley B."/>
            <person name="Liu N.T."/>
            <person name="Nou X."/>
        </authorList>
    </citation>
    <scope>NUCLEOTIDE SEQUENCE [LARGE SCALE GENOMIC DNA]</scope>
    <source>
        <strain evidence="2">ATCC 49129</strain>
    </source>
</reference>
<dbReference type="PROSITE" id="PS51913">
    <property type="entry name" value="HTH_HARE"/>
    <property type="match status" value="1"/>
</dbReference>
<sequence length="313" mass="36214">MKNDKTHSTTARDSDQFELTGEPSMTFLDVAEYYLKTENKPLSAREIVALALRDKKLISAGKTPWQTMKSKLSTDILSHGEKSRFKRVFQGSFALRDFEAEEYVATRFVKSKLDENIAVIPRAELSRLIPGIGFHRRPIDRTELTRLAVPMLRRDAEETFDVVQLVSVFIVMHKKKYLTHMRSGRLPESRLRGEYSMMLGGHLSVDDFAQLTLDLFSNDDDLADCTYILRELSEELIVESDPVVISKGYIYDESRIVSTQHLGLVYEVTIDKPTFSIGERGFLLHPKFETIDEIRNRRDDFENWSWILMDTYK</sequence>
<protein>
    <submittedName>
        <fullName evidence="1">Uncharacterized protein</fullName>
    </submittedName>
</protein>
<dbReference type="Gene3D" id="3.90.79.10">
    <property type="entry name" value="Nucleoside Triphosphate Pyrophosphohydrolase"/>
    <property type="match status" value="1"/>
</dbReference>
<name>A0A191ZUQ4_9RALS</name>
<gene>
    <name evidence="1" type="ORF">A9Y76_04790</name>
</gene>
<evidence type="ECO:0000313" key="1">
    <source>
        <dbReference type="EMBL" id="ANJ71826.1"/>
    </source>
</evidence>
<keyword evidence="2" id="KW-1185">Reference proteome</keyword>
<evidence type="ECO:0000313" key="2">
    <source>
        <dbReference type="Proteomes" id="UP000078572"/>
    </source>
</evidence>
<accession>A0A191ZUQ4</accession>
<dbReference type="GeneID" id="61525329"/>
<dbReference type="InterPro" id="IPR007759">
    <property type="entry name" value="Asxl_HARE-HTH"/>
</dbReference>
<dbReference type="GO" id="GO:0006355">
    <property type="term" value="P:regulation of DNA-templated transcription"/>
    <property type="evidence" value="ECO:0007669"/>
    <property type="project" value="InterPro"/>
</dbReference>
<dbReference type="RefSeq" id="WP_064802405.1">
    <property type="nucleotide sequence ID" value="NZ_CP016022.1"/>
</dbReference>
<dbReference type="OrthoDB" id="9151020at2"/>
<dbReference type="Proteomes" id="UP000078572">
    <property type="component" value="Chromosome 1"/>
</dbReference>
<dbReference type="EMBL" id="CP016022">
    <property type="protein sequence ID" value="ANJ71826.1"/>
    <property type="molecule type" value="Genomic_DNA"/>
</dbReference>
<dbReference type="Pfam" id="PF05066">
    <property type="entry name" value="HARE-HTH"/>
    <property type="match status" value="1"/>
</dbReference>
<organism evidence="1 2">
    <name type="scientific">Ralstonia insidiosa</name>
    <dbReference type="NCBI Taxonomy" id="190721"/>
    <lineage>
        <taxon>Bacteria</taxon>
        <taxon>Pseudomonadati</taxon>
        <taxon>Pseudomonadota</taxon>
        <taxon>Betaproteobacteria</taxon>
        <taxon>Burkholderiales</taxon>
        <taxon>Burkholderiaceae</taxon>
        <taxon>Ralstonia</taxon>
    </lineage>
</organism>
<proteinExistence type="predicted"/>